<keyword evidence="3 8" id="KW-0812">Transmembrane</keyword>
<keyword evidence="4" id="KW-0677">Repeat</keyword>
<evidence type="ECO:0008006" key="11">
    <source>
        <dbReference type="Google" id="ProtNLM"/>
    </source>
</evidence>
<evidence type="ECO:0000313" key="9">
    <source>
        <dbReference type="EMBL" id="KAG6743253.1"/>
    </source>
</evidence>
<dbReference type="OrthoDB" id="185373at2759"/>
<feature type="repeat" description="PPR" evidence="7">
    <location>
        <begin position="236"/>
        <end position="270"/>
    </location>
</feature>
<feature type="repeat" description="PPR" evidence="7">
    <location>
        <begin position="446"/>
        <end position="480"/>
    </location>
</feature>
<name>A0A8X7Y751_POPTO</name>
<feature type="transmembrane region" description="Helical" evidence="8">
    <location>
        <begin position="591"/>
        <end position="609"/>
    </location>
</feature>
<evidence type="ECO:0000256" key="8">
    <source>
        <dbReference type="SAM" id="Phobius"/>
    </source>
</evidence>
<evidence type="ECO:0000256" key="6">
    <source>
        <dbReference type="ARBA" id="ARBA00023136"/>
    </source>
</evidence>
<dbReference type="Proteomes" id="UP000886885">
    <property type="component" value="Chromosome 17A"/>
</dbReference>
<evidence type="ECO:0000256" key="2">
    <source>
        <dbReference type="ARBA" id="ARBA00007626"/>
    </source>
</evidence>
<dbReference type="InterPro" id="IPR002885">
    <property type="entry name" value="PPR_rpt"/>
</dbReference>
<evidence type="ECO:0000256" key="3">
    <source>
        <dbReference type="ARBA" id="ARBA00022692"/>
    </source>
</evidence>
<dbReference type="PROSITE" id="PS51375">
    <property type="entry name" value="PPR"/>
    <property type="match status" value="12"/>
</dbReference>
<comment type="subcellular location">
    <subcellularLocation>
        <location evidence="1">Membrane</location>
    </subcellularLocation>
</comment>
<feature type="repeat" description="PPR" evidence="7">
    <location>
        <begin position="341"/>
        <end position="375"/>
    </location>
</feature>
<dbReference type="InterPro" id="IPR005828">
    <property type="entry name" value="MFS_sugar_transport-like"/>
</dbReference>
<dbReference type="NCBIfam" id="TIGR00756">
    <property type="entry name" value="PPR"/>
    <property type="match status" value="12"/>
</dbReference>
<dbReference type="Pfam" id="PF00083">
    <property type="entry name" value="Sugar_tr"/>
    <property type="match status" value="1"/>
</dbReference>
<organism evidence="9 10">
    <name type="scientific">Populus tomentosa</name>
    <name type="common">Chinese white poplar</name>
    <dbReference type="NCBI Taxonomy" id="118781"/>
    <lineage>
        <taxon>Eukaryota</taxon>
        <taxon>Viridiplantae</taxon>
        <taxon>Streptophyta</taxon>
        <taxon>Embryophyta</taxon>
        <taxon>Tracheophyta</taxon>
        <taxon>Spermatophyta</taxon>
        <taxon>Magnoliopsida</taxon>
        <taxon>eudicotyledons</taxon>
        <taxon>Gunneridae</taxon>
        <taxon>Pentapetalae</taxon>
        <taxon>rosids</taxon>
        <taxon>fabids</taxon>
        <taxon>Malpighiales</taxon>
        <taxon>Salicaceae</taxon>
        <taxon>Saliceae</taxon>
        <taxon>Populus</taxon>
    </lineage>
</organism>
<feature type="repeat" description="PPR" evidence="7">
    <location>
        <begin position="516"/>
        <end position="550"/>
    </location>
</feature>
<evidence type="ECO:0000256" key="4">
    <source>
        <dbReference type="ARBA" id="ARBA00022737"/>
    </source>
</evidence>
<evidence type="ECO:0000313" key="10">
    <source>
        <dbReference type="Proteomes" id="UP000886885"/>
    </source>
</evidence>
<feature type="repeat" description="PPR" evidence="7">
    <location>
        <begin position="271"/>
        <end position="305"/>
    </location>
</feature>
<feature type="repeat" description="PPR" evidence="7">
    <location>
        <begin position="481"/>
        <end position="515"/>
    </location>
</feature>
<protein>
    <recommendedName>
        <fullName evidence="11">Pentatricopeptide repeat-containing protein</fullName>
    </recommendedName>
</protein>
<feature type="repeat" description="PPR" evidence="7">
    <location>
        <begin position="201"/>
        <end position="235"/>
    </location>
</feature>
<dbReference type="PANTHER" id="PTHR47941">
    <property type="entry name" value="PENTATRICOPEPTIDE REPEAT-CONTAINING PROTEIN 3, MITOCHONDRIAL"/>
    <property type="match status" value="1"/>
</dbReference>
<feature type="repeat" description="PPR" evidence="7">
    <location>
        <begin position="411"/>
        <end position="445"/>
    </location>
</feature>
<dbReference type="GO" id="GO:0022857">
    <property type="term" value="F:transmembrane transporter activity"/>
    <property type="evidence" value="ECO:0007669"/>
    <property type="project" value="InterPro"/>
</dbReference>
<keyword evidence="6 8" id="KW-0472">Membrane</keyword>
<dbReference type="GO" id="GO:0016020">
    <property type="term" value="C:membrane"/>
    <property type="evidence" value="ECO:0007669"/>
    <property type="project" value="UniProtKB-SubCell"/>
</dbReference>
<accession>A0A8X7Y751</accession>
<dbReference type="AlphaFoldDB" id="A0A8X7Y751"/>
<gene>
    <name evidence="9" type="ORF">POTOM_054203</name>
</gene>
<comment type="caution">
    <text evidence="9">The sequence shown here is derived from an EMBL/GenBank/DDBJ whole genome shotgun (WGS) entry which is preliminary data.</text>
</comment>
<feature type="repeat" description="PPR" evidence="7">
    <location>
        <begin position="166"/>
        <end position="200"/>
    </location>
</feature>
<feature type="transmembrane region" description="Helical" evidence="8">
    <location>
        <begin position="647"/>
        <end position="668"/>
    </location>
</feature>
<dbReference type="EMBL" id="JAAWWB010000033">
    <property type="protein sequence ID" value="KAG6743253.1"/>
    <property type="molecule type" value="Genomic_DNA"/>
</dbReference>
<feature type="repeat" description="PPR" evidence="7">
    <location>
        <begin position="306"/>
        <end position="340"/>
    </location>
</feature>
<feature type="transmembrane region" description="Helical" evidence="8">
    <location>
        <begin position="621"/>
        <end position="641"/>
    </location>
</feature>
<comment type="similarity">
    <text evidence="2">Belongs to the PPR family. P subfamily.</text>
</comment>
<dbReference type="Pfam" id="PF13041">
    <property type="entry name" value="PPR_2"/>
    <property type="match status" value="6"/>
</dbReference>
<reference evidence="9" key="1">
    <citation type="journal article" date="2020" name="bioRxiv">
        <title>Hybrid origin of Populus tomentosa Carr. identified through genome sequencing and phylogenomic analysis.</title>
        <authorList>
            <person name="An X."/>
            <person name="Gao K."/>
            <person name="Chen Z."/>
            <person name="Li J."/>
            <person name="Yang X."/>
            <person name="Yang X."/>
            <person name="Zhou J."/>
            <person name="Guo T."/>
            <person name="Zhao T."/>
            <person name="Huang S."/>
            <person name="Miao D."/>
            <person name="Khan W.U."/>
            <person name="Rao P."/>
            <person name="Ye M."/>
            <person name="Lei B."/>
            <person name="Liao W."/>
            <person name="Wang J."/>
            <person name="Ji L."/>
            <person name="Li Y."/>
            <person name="Guo B."/>
            <person name="Mustafa N.S."/>
            <person name="Li S."/>
            <person name="Yun Q."/>
            <person name="Keller S.R."/>
            <person name="Mao J."/>
            <person name="Zhang R."/>
            <person name="Strauss S.H."/>
        </authorList>
    </citation>
    <scope>NUCLEOTIDE SEQUENCE</scope>
    <source>
        <strain evidence="9">GM15</strain>
        <tissue evidence="9">Leaf</tissue>
    </source>
</reference>
<evidence type="ECO:0000256" key="5">
    <source>
        <dbReference type="ARBA" id="ARBA00022989"/>
    </source>
</evidence>
<keyword evidence="10" id="KW-1185">Reference proteome</keyword>
<feature type="repeat" description="PPR" evidence="7">
    <location>
        <begin position="97"/>
        <end position="131"/>
    </location>
</feature>
<keyword evidence="5 8" id="KW-1133">Transmembrane helix</keyword>
<sequence>MQEMGKQQALILIQKMVKIPPLQALSLFNSSIQQGFQHTHHSISFLLQHLLDHHKLPHAQSLLLQILSNKISSPFFTVPSLLHHLTQNQNQNPSMSTALLYETIINAHLKSQLLDKALVFFNEMVDKGLVFRPNIFNSLLGSLVRSNCFEKAWLVFNELKVRVKFDVYSFGIMIKGCCENGNLDKSFQLLGLLQDMGLSPNVVIYTTLIDGCCKSGDIERARLFFDKMGEMGLVANQYTFTVLINGLFKKGLTKDGFDLFEKMKINGLFPNLYTYNCLMNEYCSEGKISRAFDLFDEMRERGVEANVVTYNTLIGGMCREERVWEAEKLVDQMKKAAVSPNLITYNTLIGGFCDVGNLDKASSLLDQLKTNGLSPSLVTYNILIEGYSKAGNWKGVADLAREMEGRGISPSKVTCTVLIDAYVRLQEMEKAFQIYSSMEKFGLVPDVYVYGVLIHGLCMKGNMKESSKLFRSMGEMHVEPSDVIYNTMIHGYCKEDNSYRALRLLREMEAKGLVPNVASYSSIIGVLCKDGKWEEAEDSWHEVAKQNSVKDGAFEIMLLPETRFYGCKNEPASITGVPPVPCRDNFLRSPVPTYGIVVACVCFFVPAFAVPIEIRSAEQSIVLSVNMFFAFSIAQLFLPMLSLMKCGLFIFFASFVAIMTSSFIPFLPERKHVPIEEMYKVWKEHLFWRKYMPVDDPRANVTSNGEPYFRHPTGRHFVLKLQSSRFSNSKHVNCRGEHPLSPALIPFLSTAPTTSNVIASDSVITSSRAKVTAKRTASLRLSSSRRASYTCHPQVCYSAGKALSSSSGELPGKDRCSSAYTVNIILNK</sequence>
<dbReference type="Pfam" id="PF01535">
    <property type="entry name" value="PPR"/>
    <property type="match status" value="1"/>
</dbReference>
<feature type="repeat" description="PPR" evidence="7">
    <location>
        <begin position="376"/>
        <end position="410"/>
    </location>
</feature>
<evidence type="ECO:0000256" key="7">
    <source>
        <dbReference type="PROSITE-ProRule" id="PRU00708"/>
    </source>
</evidence>
<proteinExistence type="inferred from homology"/>
<evidence type="ECO:0000256" key="1">
    <source>
        <dbReference type="ARBA" id="ARBA00004370"/>
    </source>
</evidence>